<dbReference type="Proteomes" id="UP001519460">
    <property type="component" value="Unassembled WGS sequence"/>
</dbReference>
<reference evidence="1 2" key="1">
    <citation type="journal article" date="2023" name="Sci. Data">
        <title>Genome assembly of the Korean intertidal mud-creeper Batillaria attramentaria.</title>
        <authorList>
            <person name="Patra A.K."/>
            <person name="Ho P.T."/>
            <person name="Jun S."/>
            <person name="Lee S.J."/>
            <person name="Kim Y."/>
            <person name="Won Y.J."/>
        </authorList>
    </citation>
    <scope>NUCLEOTIDE SEQUENCE [LARGE SCALE GENOMIC DNA]</scope>
    <source>
        <strain evidence="1">Wonlab-2016</strain>
    </source>
</reference>
<evidence type="ECO:0000313" key="2">
    <source>
        <dbReference type="Proteomes" id="UP001519460"/>
    </source>
</evidence>
<organism evidence="1 2">
    <name type="scientific">Batillaria attramentaria</name>
    <dbReference type="NCBI Taxonomy" id="370345"/>
    <lineage>
        <taxon>Eukaryota</taxon>
        <taxon>Metazoa</taxon>
        <taxon>Spiralia</taxon>
        <taxon>Lophotrochozoa</taxon>
        <taxon>Mollusca</taxon>
        <taxon>Gastropoda</taxon>
        <taxon>Caenogastropoda</taxon>
        <taxon>Sorbeoconcha</taxon>
        <taxon>Cerithioidea</taxon>
        <taxon>Batillariidae</taxon>
        <taxon>Batillaria</taxon>
    </lineage>
</organism>
<comment type="caution">
    <text evidence="1">The sequence shown here is derived from an EMBL/GenBank/DDBJ whole genome shotgun (WGS) entry which is preliminary data.</text>
</comment>
<keyword evidence="2" id="KW-1185">Reference proteome</keyword>
<evidence type="ECO:0000313" key="1">
    <source>
        <dbReference type="EMBL" id="KAK7488877.1"/>
    </source>
</evidence>
<protein>
    <recommendedName>
        <fullName evidence="3">ABC transporter permease</fullName>
    </recommendedName>
</protein>
<accession>A0ABD0KPL8</accession>
<dbReference type="AlphaFoldDB" id="A0ABD0KPL8"/>
<feature type="non-terminal residue" evidence="1">
    <location>
        <position position="64"/>
    </location>
</feature>
<sequence>MAIFVKKALHVWRSRIQSLVEILLPCLCVVAAYSITKPRPEGGFSLAAFDLSMYPSSVVTYLAA</sequence>
<evidence type="ECO:0008006" key="3">
    <source>
        <dbReference type="Google" id="ProtNLM"/>
    </source>
</evidence>
<proteinExistence type="predicted"/>
<gene>
    <name evidence="1" type="ORF">BaRGS_00019834</name>
</gene>
<dbReference type="EMBL" id="JACVVK020000145">
    <property type="protein sequence ID" value="KAK7488877.1"/>
    <property type="molecule type" value="Genomic_DNA"/>
</dbReference>
<name>A0ABD0KPL8_9CAEN</name>